<protein>
    <submittedName>
        <fullName evidence="2">Uncharacterized protein</fullName>
    </submittedName>
</protein>
<reference evidence="2 3" key="1">
    <citation type="submission" date="2014-03" db="EMBL/GenBank/DDBJ databases">
        <title>Draft Genome Sequences of 13 Willow Endophytes.</title>
        <authorList>
            <person name="Gan H.Y."/>
            <person name="Gan H.M."/>
            <person name="Savka M.A."/>
            <person name="Hudson A.O."/>
        </authorList>
    </citation>
    <scope>NUCLEOTIDE SEQUENCE [LARGE SCALE GENOMIC DNA]</scope>
    <source>
        <strain evidence="2 3">RIT293</strain>
    </source>
</reference>
<evidence type="ECO:0000313" key="3">
    <source>
        <dbReference type="Proteomes" id="UP000024001"/>
    </source>
</evidence>
<feature type="region of interest" description="Disordered" evidence="1">
    <location>
        <begin position="1"/>
        <end position="37"/>
    </location>
</feature>
<gene>
    <name evidence="2" type="ORF">BW34_02062</name>
</gene>
<comment type="caution">
    <text evidence="2">The sequence shown here is derived from an EMBL/GenBank/DDBJ whole genome shotgun (WGS) entry which is preliminary data.</text>
</comment>
<keyword evidence="3" id="KW-1185">Reference proteome</keyword>
<dbReference type="PATRIC" id="fig|273677.3.peg.2047"/>
<dbReference type="AlphaFoldDB" id="A0A031FTB0"/>
<dbReference type="EMBL" id="JFYO01000006">
    <property type="protein sequence ID" value="EZP26860.1"/>
    <property type="molecule type" value="Genomic_DNA"/>
</dbReference>
<accession>A0A031FTB0</accession>
<organism evidence="2 3">
    <name type="scientific">Microbacterium oleivorans</name>
    <dbReference type="NCBI Taxonomy" id="273677"/>
    <lineage>
        <taxon>Bacteria</taxon>
        <taxon>Bacillati</taxon>
        <taxon>Actinomycetota</taxon>
        <taxon>Actinomycetes</taxon>
        <taxon>Micrococcales</taxon>
        <taxon>Microbacteriaceae</taxon>
        <taxon>Microbacterium</taxon>
    </lineage>
</organism>
<dbReference type="Proteomes" id="UP000024001">
    <property type="component" value="Unassembled WGS sequence"/>
</dbReference>
<name>A0A031FTB0_9MICO</name>
<proteinExistence type="predicted"/>
<sequence length="37" mass="4045">MASKGRARSAITGRFVKKSTAARNPRTTVVEKPKKSK</sequence>
<evidence type="ECO:0000256" key="1">
    <source>
        <dbReference type="SAM" id="MobiDB-lite"/>
    </source>
</evidence>
<evidence type="ECO:0000313" key="2">
    <source>
        <dbReference type="EMBL" id="EZP26860.1"/>
    </source>
</evidence>